<gene>
    <name evidence="1" type="ORF">PHYSODRAFT_336496</name>
</gene>
<dbReference type="GeneID" id="20647210"/>
<dbReference type="EMBL" id="JH159157">
    <property type="protein sequence ID" value="EGZ12024.1"/>
    <property type="molecule type" value="Genomic_DNA"/>
</dbReference>
<organism evidence="1 2">
    <name type="scientific">Phytophthora sojae (strain P6497)</name>
    <name type="common">Soybean stem and root rot agent</name>
    <name type="synonym">Phytophthora megasperma f. sp. glycines</name>
    <dbReference type="NCBI Taxonomy" id="1094619"/>
    <lineage>
        <taxon>Eukaryota</taxon>
        <taxon>Sar</taxon>
        <taxon>Stramenopiles</taxon>
        <taxon>Oomycota</taxon>
        <taxon>Peronosporomycetes</taxon>
        <taxon>Peronosporales</taxon>
        <taxon>Peronosporaceae</taxon>
        <taxon>Phytophthora</taxon>
    </lineage>
</organism>
<evidence type="ECO:0000313" key="2">
    <source>
        <dbReference type="Proteomes" id="UP000002640"/>
    </source>
</evidence>
<keyword evidence="2" id="KW-1185">Reference proteome</keyword>
<dbReference type="AlphaFoldDB" id="G4ZYH2"/>
<evidence type="ECO:0008006" key="3">
    <source>
        <dbReference type="Google" id="ProtNLM"/>
    </source>
</evidence>
<evidence type="ECO:0000313" key="1">
    <source>
        <dbReference type="EMBL" id="EGZ12024.1"/>
    </source>
</evidence>
<dbReference type="RefSeq" id="XP_009532357.1">
    <property type="nucleotide sequence ID" value="XM_009534062.1"/>
</dbReference>
<dbReference type="InParanoid" id="G4ZYH2"/>
<accession>G4ZYH2</accession>
<protein>
    <recommendedName>
        <fullName evidence="3">Serine-threonine/tyrosine-protein kinase catalytic domain-containing protein</fullName>
    </recommendedName>
</protein>
<reference evidence="1 2" key="1">
    <citation type="journal article" date="2006" name="Science">
        <title>Phytophthora genome sequences uncover evolutionary origins and mechanisms of pathogenesis.</title>
        <authorList>
            <person name="Tyler B.M."/>
            <person name="Tripathy S."/>
            <person name="Zhang X."/>
            <person name="Dehal P."/>
            <person name="Jiang R.H."/>
            <person name="Aerts A."/>
            <person name="Arredondo F.D."/>
            <person name="Baxter L."/>
            <person name="Bensasson D."/>
            <person name="Beynon J.L."/>
            <person name="Chapman J."/>
            <person name="Damasceno C.M."/>
            <person name="Dorrance A.E."/>
            <person name="Dou D."/>
            <person name="Dickerman A.W."/>
            <person name="Dubchak I.L."/>
            <person name="Garbelotto M."/>
            <person name="Gijzen M."/>
            <person name="Gordon S.G."/>
            <person name="Govers F."/>
            <person name="Grunwald N.J."/>
            <person name="Huang W."/>
            <person name="Ivors K.L."/>
            <person name="Jones R.W."/>
            <person name="Kamoun S."/>
            <person name="Krampis K."/>
            <person name="Lamour K.H."/>
            <person name="Lee M.K."/>
            <person name="McDonald W.H."/>
            <person name="Medina M."/>
            <person name="Meijer H.J."/>
            <person name="Nordberg E.K."/>
            <person name="Maclean D.J."/>
            <person name="Ospina-Giraldo M.D."/>
            <person name="Morris P.F."/>
            <person name="Phuntumart V."/>
            <person name="Putnam N.H."/>
            <person name="Rash S."/>
            <person name="Rose J.K."/>
            <person name="Sakihama Y."/>
            <person name="Salamov A.A."/>
            <person name="Savidor A."/>
            <person name="Scheuring C.F."/>
            <person name="Smith B.M."/>
            <person name="Sobral B.W."/>
            <person name="Terry A."/>
            <person name="Torto-Alalibo T.A."/>
            <person name="Win J."/>
            <person name="Xu Z."/>
            <person name="Zhang H."/>
            <person name="Grigoriev I.V."/>
            <person name="Rokhsar D.S."/>
            <person name="Boore J.L."/>
        </authorList>
    </citation>
    <scope>NUCLEOTIDE SEQUENCE [LARGE SCALE GENOMIC DNA]</scope>
    <source>
        <strain evidence="1 2">P6497</strain>
    </source>
</reference>
<proteinExistence type="predicted"/>
<dbReference type="Gene3D" id="1.10.510.10">
    <property type="entry name" value="Transferase(Phosphotransferase) domain 1"/>
    <property type="match status" value="1"/>
</dbReference>
<dbReference type="KEGG" id="psoj:PHYSODRAFT_336496"/>
<sequence>MCVVEALRVVEAVNTGKDSRGCLPWRVADRNVVRYHATHGTLPARPKCSNSQWELVVRMCALDPKQRIKISTVVDELARLANSGVNTQAMAEPDTLSADVTNRVSVPDMIAAARHELARLAKPVVESPMRVPPNGVKRKRPRRWLASWRVLVSSAKRCSCSTLPDDVTDAVSTPGARQGTETLQGNTDQVISLCSSLWERLERVHEQITVITIEDCCTSFHLLVVDAHAATTKLQVRERGIMALAETTMRFYALGRALTKFCEAYFVDDVNAGGA</sequence>
<name>G4ZYH2_PHYSP</name>
<dbReference type="Proteomes" id="UP000002640">
    <property type="component" value="Unassembled WGS sequence"/>
</dbReference>